<dbReference type="AlphaFoldDB" id="A0A4Q2TXV7"/>
<sequence length="69" mass="7658">MSSRPLVDYFAEGLQAREDGKHATDNPYCAGSHERHEWDAGFRATVALEDEDGLDLDPNEDNEVPLAGR</sequence>
<accession>A0A4Q2TXV7</accession>
<feature type="compositionally biased region" description="Acidic residues" evidence="1">
    <location>
        <begin position="49"/>
        <end position="63"/>
    </location>
</feature>
<proteinExistence type="predicted"/>
<name>A0A4Q2TXV7_9HYPH</name>
<feature type="region of interest" description="Disordered" evidence="1">
    <location>
        <begin position="49"/>
        <end position="69"/>
    </location>
</feature>
<evidence type="ECO:0000313" key="3">
    <source>
        <dbReference type="Proteomes" id="UP000290759"/>
    </source>
</evidence>
<organism evidence="2 3">
    <name type="scientific">Lichenibacterium minor</name>
    <dbReference type="NCBI Taxonomy" id="2316528"/>
    <lineage>
        <taxon>Bacteria</taxon>
        <taxon>Pseudomonadati</taxon>
        <taxon>Pseudomonadota</taxon>
        <taxon>Alphaproteobacteria</taxon>
        <taxon>Hyphomicrobiales</taxon>
        <taxon>Lichenihabitantaceae</taxon>
        <taxon>Lichenibacterium</taxon>
    </lineage>
</organism>
<comment type="caution">
    <text evidence="2">The sequence shown here is derived from an EMBL/GenBank/DDBJ whole genome shotgun (WGS) entry which is preliminary data.</text>
</comment>
<protein>
    <submittedName>
        <fullName evidence="2">Uncharacterized protein</fullName>
    </submittedName>
</protein>
<dbReference type="Proteomes" id="UP000290759">
    <property type="component" value="Unassembled WGS sequence"/>
</dbReference>
<reference evidence="2 3" key="1">
    <citation type="submission" date="2018-12" db="EMBL/GenBank/DDBJ databases">
        <authorList>
            <person name="Grouzdev D.S."/>
            <person name="Krutkina M.S."/>
        </authorList>
    </citation>
    <scope>NUCLEOTIDE SEQUENCE [LARGE SCALE GENOMIC DNA]</scope>
    <source>
        <strain evidence="2 3">RmlP026</strain>
    </source>
</reference>
<evidence type="ECO:0000313" key="2">
    <source>
        <dbReference type="EMBL" id="RYC28913.1"/>
    </source>
</evidence>
<evidence type="ECO:0000256" key="1">
    <source>
        <dbReference type="SAM" id="MobiDB-lite"/>
    </source>
</evidence>
<keyword evidence="3" id="KW-1185">Reference proteome</keyword>
<dbReference type="RefSeq" id="WP_129230002.1">
    <property type="nucleotide sequence ID" value="NZ_QYBB01000090.1"/>
</dbReference>
<dbReference type="EMBL" id="QYBB01000090">
    <property type="protein sequence ID" value="RYC28913.1"/>
    <property type="molecule type" value="Genomic_DNA"/>
</dbReference>
<gene>
    <name evidence="2" type="ORF">D3273_26765</name>
</gene>
<reference evidence="2 3" key="2">
    <citation type="submission" date="2019-02" db="EMBL/GenBank/DDBJ databases">
        <title>'Lichenibacterium ramalinii' gen. nov. sp. nov., 'Lichenibacterium minor' gen. nov. sp. nov.</title>
        <authorList>
            <person name="Pankratov T."/>
        </authorList>
    </citation>
    <scope>NUCLEOTIDE SEQUENCE [LARGE SCALE GENOMIC DNA]</scope>
    <source>
        <strain evidence="2 3">RmlP026</strain>
    </source>
</reference>